<dbReference type="EMBL" id="UZAM01012433">
    <property type="protein sequence ID" value="VDP21844.1"/>
    <property type="molecule type" value="Genomic_DNA"/>
</dbReference>
<keyword evidence="3" id="KW-1185">Reference proteome</keyword>
<feature type="compositionally biased region" description="Polar residues" evidence="1">
    <location>
        <begin position="39"/>
        <end position="48"/>
    </location>
</feature>
<feature type="region of interest" description="Disordered" evidence="1">
    <location>
        <begin position="1"/>
        <end position="55"/>
    </location>
</feature>
<feature type="compositionally biased region" description="Polar residues" evidence="1">
    <location>
        <begin position="69"/>
        <end position="99"/>
    </location>
</feature>
<dbReference type="WBParaSite" id="SBAD_0000952601-mRNA-1">
    <property type="protein sequence ID" value="SBAD_0000952601-mRNA-1"/>
    <property type="gene ID" value="SBAD_0000952601"/>
</dbReference>
<evidence type="ECO:0000313" key="4">
    <source>
        <dbReference type="WBParaSite" id="SBAD_0000952601-mRNA-1"/>
    </source>
</evidence>
<reference evidence="4" key="1">
    <citation type="submission" date="2016-06" db="UniProtKB">
        <authorList>
            <consortium name="WormBaseParasite"/>
        </authorList>
    </citation>
    <scope>IDENTIFICATION</scope>
</reference>
<evidence type="ECO:0000313" key="2">
    <source>
        <dbReference type="EMBL" id="VDP21844.1"/>
    </source>
</evidence>
<protein>
    <submittedName>
        <fullName evidence="2 4">Uncharacterized protein</fullName>
    </submittedName>
</protein>
<dbReference type="Proteomes" id="UP000270296">
    <property type="component" value="Unassembled WGS sequence"/>
</dbReference>
<organism evidence="4">
    <name type="scientific">Soboliphyme baturini</name>
    <dbReference type="NCBI Taxonomy" id="241478"/>
    <lineage>
        <taxon>Eukaryota</taxon>
        <taxon>Metazoa</taxon>
        <taxon>Ecdysozoa</taxon>
        <taxon>Nematoda</taxon>
        <taxon>Enoplea</taxon>
        <taxon>Dorylaimia</taxon>
        <taxon>Dioctophymatida</taxon>
        <taxon>Dioctophymatoidea</taxon>
        <taxon>Soboliphymatidae</taxon>
        <taxon>Soboliphyme</taxon>
    </lineage>
</organism>
<evidence type="ECO:0000313" key="3">
    <source>
        <dbReference type="Proteomes" id="UP000270296"/>
    </source>
</evidence>
<evidence type="ECO:0000256" key="1">
    <source>
        <dbReference type="SAM" id="MobiDB-lite"/>
    </source>
</evidence>
<feature type="region of interest" description="Disordered" evidence="1">
    <location>
        <begin position="68"/>
        <end position="99"/>
    </location>
</feature>
<dbReference type="AlphaFoldDB" id="A0A183IZZ8"/>
<accession>A0A183IZZ8</accession>
<feature type="compositionally biased region" description="Basic residues" evidence="1">
    <location>
        <begin position="25"/>
        <end position="34"/>
    </location>
</feature>
<name>A0A183IZZ8_9BILA</name>
<proteinExistence type="predicted"/>
<sequence>MGCVAGKPANNGRHASGSTIDSSHCKRRSGRRSPFRSAGKQQRWSASGSDRKVAVDRDPAEALVVNLTPDASPQLASPPAATNSSKLKQGLQTANGKFW</sequence>
<gene>
    <name evidence="2" type="ORF">SBAD_LOCUS9196</name>
</gene>
<reference evidence="2 3" key="2">
    <citation type="submission" date="2018-11" db="EMBL/GenBank/DDBJ databases">
        <authorList>
            <consortium name="Pathogen Informatics"/>
        </authorList>
    </citation>
    <scope>NUCLEOTIDE SEQUENCE [LARGE SCALE GENOMIC DNA]</scope>
</reference>